<dbReference type="GO" id="GO:0005737">
    <property type="term" value="C:cytoplasm"/>
    <property type="evidence" value="ECO:0007669"/>
    <property type="project" value="TreeGrafter"/>
</dbReference>
<dbReference type="STRING" id="546991.N1JJR8"/>
<dbReference type="OrthoDB" id="202203at2759"/>
<keyword evidence="7" id="KW-1185">Reference proteome</keyword>
<evidence type="ECO:0000259" key="5">
    <source>
        <dbReference type="Pfam" id="PF07992"/>
    </source>
</evidence>
<dbReference type="AlphaFoldDB" id="N1JJR8"/>
<dbReference type="PRINTS" id="PR00368">
    <property type="entry name" value="FADPNR"/>
</dbReference>
<dbReference type="Proteomes" id="UP000015441">
    <property type="component" value="Unassembled WGS sequence"/>
</dbReference>
<feature type="domain" description="FAD/NAD(P)-binding" evidence="5">
    <location>
        <begin position="4"/>
        <end position="310"/>
    </location>
</feature>
<accession>N1JJR8</accession>
<sequence length="381" mass="41504">MSKNIVIVGASYVGLAITHRSEQNHNTKLYTLNDQQHDYKVVVVSPTTHHYWNMASVRAIVPGQFSDDKLFAEIPAALSKYGDKVEFVHGTAKSLDTSSQSIIIATSKDERQLHYDILVIATGSRAKGSTELPWYSSALGYEATRDTLHKYQEKVINAQSIVISGGGPTGVESAGELGYEFGKTKEIYLITAGSKLLSAGTPAMATSAENELRKLNVKIVFETKVTDAKTNEAGQTTLTLSNGETKTVDMYLPSVGSVVNSDFVPDIYLNETKEIKVDEFLRVKETSNVWAAGDVIDIEPSQYVYAEKQAAALYKNLNLVINGKQPVPYRPGPTILGVTLGRSRATGRLGPLKLPSIVLWFAKGRTLGTQDLQPLVSGSKF</sequence>
<dbReference type="Gene3D" id="3.50.50.100">
    <property type="match status" value="1"/>
</dbReference>
<dbReference type="FunCoup" id="N1JJR8">
    <property type="interactions" value="389"/>
</dbReference>
<proteinExistence type="inferred from homology"/>
<evidence type="ECO:0000313" key="6">
    <source>
        <dbReference type="EMBL" id="CCU83164.1"/>
    </source>
</evidence>
<gene>
    <name evidence="6" type="ORF">BGHDH14_bgh02895</name>
</gene>
<dbReference type="PRINTS" id="PR00411">
    <property type="entry name" value="PNDRDTASEI"/>
</dbReference>
<dbReference type="InterPro" id="IPR023753">
    <property type="entry name" value="FAD/NAD-binding_dom"/>
</dbReference>
<dbReference type="GO" id="GO:0004174">
    <property type="term" value="F:electron-transferring-flavoprotein dehydrogenase activity"/>
    <property type="evidence" value="ECO:0007669"/>
    <property type="project" value="TreeGrafter"/>
</dbReference>
<dbReference type="GO" id="GO:0050660">
    <property type="term" value="F:flavin adenine dinucleotide binding"/>
    <property type="evidence" value="ECO:0007669"/>
    <property type="project" value="TreeGrafter"/>
</dbReference>
<evidence type="ECO:0000313" key="7">
    <source>
        <dbReference type="Proteomes" id="UP000015441"/>
    </source>
</evidence>
<reference evidence="6 7" key="1">
    <citation type="journal article" date="2010" name="Science">
        <title>Genome expansion and gene loss in powdery mildew fungi reveal tradeoffs in extreme parasitism.</title>
        <authorList>
            <person name="Spanu P.D."/>
            <person name="Abbott J.C."/>
            <person name="Amselem J."/>
            <person name="Burgis T.A."/>
            <person name="Soanes D.M."/>
            <person name="Stueber K."/>
            <person name="Ver Loren van Themaat E."/>
            <person name="Brown J.K.M."/>
            <person name="Butcher S.A."/>
            <person name="Gurr S.J."/>
            <person name="Lebrun M.-H."/>
            <person name="Ridout C.J."/>
            <person name="Schulze-Lefert P."/>
            <person name="Talbot N.J."/>
            <person name="Ahmadinejad N."/>
            <person name="Ametz C."/>
            <person name="Barton G.R."/>
            <person name="Benjdia M."/>
            <person name="Bidzinski P."/>
            <person name="Bindschedler L.V."/>
            <person name="Both M."/>
            <person name="Brewer M.T."/>
            <person name="Cadle-Davidson L."/>
            <person name="Cadle-Davidson M.M."/>
            <person name="Collemare J."/>
            <person name="Cramer R."/>
            <person name="Frenkel O."/>
            <person name="Godfrey D."/>
            <person name="Harriman J."/>
            <person name="Hoede C."/>
            <person name="King B.C."/>
            <person name="Klages S."/>
            <person name="Kleemann J."/>
            <person name="Knoll D."/>
            <person name="Koti P.S."/>
            <person name="Kreplak J."/>
            <person name="Lopez-Ruiz F.J."/>
            <person name="Lu X."/>
            <person name="Maekawa T."/>
            <person name="Mahanil S."/>
            <person name="Micali C."/>
            <person name="Milgroom M.G."/>
            <person name="Montana G."/>
            <person name="Noir S."/>
            <person name="O'Connell R.J."/>
            <person name="Oberhaensli S."/>
            <person name="Parlange F."/>
            <person name="Pedersen C."/>
            <person name="Quesneville H."/>
            <person name="Reinhardt R."/>
            <person name="Rott M."/>
            <person name="Sacristan S."/>
            <person name="Schmidt S.M."/>
            <person name="Schoen M."/>
            <person name="Skamnioti P."/>
            <person name="Sommer H."/>
            <person name="Stephens A."/>
            <person name="Takahara H."/>
            <person name="Thordal-Christensen H."/>
            <person name="Vigouroux M."/>
            <person name="Wessling R."/>
            <person name="Wicker T."/>
            <person name="Panstruga R."/>
        </authorList>
    </citation>
    <scope>NUCLEOTIDE SEQUENCE [LARGE SCALE GENOMIC DNA]</scope>
    <source>
        <strain evidence="6">DH14</strain>
    </source>
</reference>
<comment type="caution">
    <text evidence="6">The sequence shown here is derived from an EMBL/GenBank/DDBJ whole genome shotgun (WGS) entry which is preliminary data.</text>
</comment>
<organism evidence="6 7">
    <name type="scientific">Blumeria graminis f. sp. hordei (strain DH14)</name>
    <name type="common">Barley powdery mildew</name>
    <name type="synonym">Oidium monilioides f. sp. hordei</name>
    <dbReference type="NCBI Taxonomy" id="546991"/>
    <lineage>
        <taxon>Eukaryota</taxon>
        <taxon>Fungi</taxon>
        <taxon>Dikarya</taxon>
        <taxon>Ascomycota</taxon>
        <taxon>Pezizomycotina</taxon>
        <taxon>Leotiomycetes</taxon>
        <taxon>Erysiphales</taxon>
        <taxon>Erysiphaceae</taxon>
        <taxon>Blumeria</taxon>
        <taxon>Blumeria hordei</taxon>
    </lineage>
</organism>
<name>N1JJR8_BLUG1</name>
<dbReference type="PANTHER" id="PTHR43735:SF3">
    <property type="entry name" value="FERROPTOSIS SUPPRESSOR PROTEIN 1"/>
    <property type="match status" value="1"/>
</dbReference>
<evidence type="ECO:0000256" key="3">
    <source>
        <dbReference type="ARBA" id="ARBA00022827"/>
    </source>
</evidence>
<dbReference type="HOGENOM" id="CLU_019845_6_2_1"/>
<comment type="similarity">
    <text evidence="1">Belongs to the FAD-dependent oxidoreductase family.</text>
</comment>
<dbReference type="SUPFAM" id="SSF51905">
    <property type="entry name" value="FAD/NAD(P)-binding domain"/>
    <property type="match status" value="1"/>
</dbReference>
<dbReference type="EMBL" id="CAUH01007667">
    <property type="protein sequence ID" value="CCU83164.1"/>
    <property type="molecule type" value="Genomic_DNA"/>
</dbReference>
<dbReference type="PANTHER" id="PTHR43735">
    <property type="entry name" value="APOPTOSIS-INDUCING FACTOR 1"/>
    <property type="match status" value="1"/>
</dbReference>
<keyword evidence="3" id="KW-0274">FAD</keyword>
<dbReference type="InterPro" id="IPR036188">
    <property type="entry name" value="FAD/NAD-bd_sf"/>
</dbReference>
<keyword evidence="4" id="KW-0560">Oxidoreductase</keyword>
<evidence type="ECO:0000256" key="1">
    <source>
        <dbReference type="ARBA" id="ARBA00006442"/>
    </source>
</evidence>
<dbReference type="eggNOG" id="KOG2495">
    <property type="taxonomic scope" value="Eukaryota"/>
</dbReference>
<evidence type="ECO:0000256" key="2">
    <source>
        <dbReference type="ARBA" id="ARBA00022630"/>
    </source>
</evidence>
<dbReference type="InParanoid" id="N1JJR8"/>
<keyword evidence="2" id="KW-0285">Flavoprotein</keyword>
<evidence type="ECO:0000256" key="4">
    <source>
        <dbReference type="ARBA" id="ARBA00023002"/>
    </source>
</evidence>
<dbReference type="Pfam" id="PF07992">
    <property type="entry name" value="Pyr_redox_2"/>
    <property type="match status" value="1"/>
</dbReference>
<protein>
    <recommendedName>
        <fullName evidence="5">FAD/NAD(P)-binding domain-containing protein</fullName>
    </recommendedName>
</protein>